<gene>
    <name evidence="5" type="ORF">PLOB_00037259</name>
</gene>
<dbReference type="InterPro" id="IPR036691">
    <property type="entry name" value="Endo/exonu/phosph_ase_sf"/>
</dbReference>
<keyword evidence="2" id="KW-0479">Metal-binding</keyword>
<feature type="non-terminal residue" evidence="5">
    <location>
        <position position="398"/>
    </location>
</feature>
<feature type="non-terminal residue" evidence="5">
    <location>
        <position position="1"/>
    </location>
</feature>
<dbReference type="PANTHER" id="PTHR22748">
    <property type="entry name" value="AP ENDONUCLEASE"/>
    <property type="match status" value="1"/>
</dbReference>
<dbReference type="EMBL" id="CALNXK010000054">
    <property type="protein sequence ID" value="CAH3134215.1"/>
    <property type="molecule type" value="Genomic_DNA"/>
</dbReference>
<evidence type="ECO:0000313" key="6">
    <source>
        <dbReference type="Proteomes" id="UP001159405"/>
    </source>
</evidence>
<keyword evidence="6" id="KW-1185">Reference proteome</keyword>
<evidence type="ECO:0000256" key="4">
    <source>
        <dbReference type="ARBA" id="ARBA00022842"/>
    </source>
</evidence>
<protein>
    <recommendedName>
        <fullName evidence="7">Endonuclease/exonuclease/phosphatase domain-containing protein</fullName>
    </recommendedName>
</protein>
<evidence type="ECO:0000256" key="1">
    <source>
        <dbReference type="ARBA" id="ARBA00001946"/>
    </source>
</evidence>
<dbReference type="CDD" id="cd09076">
    <property type="entry name" value="L1-EN"/>
    <property type="match status" value="1"/>
</dbReference>
<dbReference type="Gene3D" id="3.30.70.1820">
    <property type="entry name" value="L1 transposable element, RRM domain"/>
    <property type="match status" value="1"/>
</dbReference>
<comment type="cofactor">
    <cofactor evidence="1">
        <name>Mg(2+)</name>
        <dbReference type="ChEBI" id="CHEBI:18420"/>
    </cofactor>
</comment>
<sequence length="398" mass="46733">CENEQSTCWDELTHLNIYSRRWNLIFYRVNESKDEDCFSLVRDVLTRNLNLPQDEVLNMKLCGAHRLGKPNRNRARPLIARFTCRADRDRVWKARYRLKNSRISMGEDLPKHIQEIRKNVLIPAMKKIKQETPRHKASVIGDKLVVNGKVYFHYDVPKKWLPVNSSTPLKPSFDVKFQSLNVRGLNKSIKRRSIFRWLHNQKFHFTFLQETYSSKECAQIWEAEWGGKVYFSHGSSHSKGVMTLVTPNLDVKVEKCIQDTNGRFLILDLLIDELHLILVNIYAPNDANQQVTFFKELENQLEDFAKENIIIAVQHLANLYNLTDIWRDRNPNDNRFTWRNKSLKIQCRLDFFLISKELSSDTHACNIINAPETDHSAVTLHLKTEDLLQPKAPGFWKF</sequence>
<comment type="caution">
    <text evidence="5">The sequence shown here is derived from an EMBL/GenBank/DDBJ whole genome shotgun (WGS) entry which is preliminary data.</text>
</comment>
<dbReference type="InterPro" id="IPR004808">
    <property type="entry name" value="AP_endonuc_1"/>
</dbReference>
<evidence type="ECO:0000256" key="3">
    <source>
        <dbReference type="ARBA" id="ARBA00022801"/>
    </source>
</evidence>
<name>A0ABN8P543_9CNID</name>
<dbReference type="Gene3D" id="3.60.10.10">
    <property type="entry name" value="Endonuclease/exonuclease/phosphatase"/>
    <property type="match status" value="1"/>
</dbReference>
<reference evidence="5 6" key="1">
    <citation type="submission" date="2022-05" db="EMBL/GenBank/DDBJ databases">
        <authorList>
            <consortium name="Genoscope - CEA"/>
            <person name="William W."/>
        </authorList>
    </citation>
    <scope>NUCLEOTIDE SEQUENCE [LARGE SCALE GENOMIC DNA]</scope>
</reference>
<organism evidence="5 6">
    <name type="scientific">Porites lobata</name>
    <dbReference type="NCBI Taxonomy" id="104759"/>
    <lineage>
        <taxon>Eukaryota</taxon>
        <taxon>Metazoa</taxon>
        <taxon>Cnidaria</taxon>
        <taxon>Anthozoa</taxon>
        <taxon>Hexacorallia</taxon>
        <taxon>Scleractinia</taxon>
        <taxon>Fungiina</taxon>
        <taxon>Poritidae</taxon>
        <taxon>Porites</taxon>
    </lineage>
</organism>
<evidence type="ECO:0000256" key="2">
    <source>
        <dbReference type="ARBA" id="ARBA00022723"/>
    </source>
</evidence>
<keyword evidence="3" id="KW-0378">Hydrolase</keyword>
<dbReference type="Proteomes" id="UP001159405">
    <property type="component" value="Unassembled WGS sequence"/>
</dbReference>
<dbReference type="PANTHER" id="PTHR22748:SF26">
    <property type="entry name" value="ENDONUCLEASE_EXONUCLEASE_PHOSPHATASE DOMAIN-CONTAINING PROTEIN"/>
    <property type="match status" value="1"/>
</dbReference>
<evidence type="ECO:0008006" key="7">
    <source>
        <dbReference type="Google" id="ProtNLM"/>
    </source>
</evidence>
<accession>A0ABN8P543</accession>
<keyword evidence="4" id="KW-0460">Magnesium</keyword>
<proteinExistence type="predicted"/>
<dbReference type="SUPFAM" id="SSF56219">
    <property type="entry name" value="DNase I-like"/>
    <property type="match status" value="1"/>
</dbReference>
<evidence type="ECO:0000313" key="5">
    <source>
        <dbReference type="EMBL" id="CAH3134215.1"/>
    </source>
</evidence>